<keyword evidence="3" id="KW-1185">Reference proteome</keyword>
<evidence type="ECO:0000313" key="3">
    <source>
        <dbReference type="Proteomes" id="UP000007350"/>
    </source>
</evidence>
<feature type="compositionally biased region" description="Polar residues" evidence="1">
    <location>
        <begin position="878"/>
        <end position="890"/>
    </location>
</feature>
<feature type="region of interest" description="Disordered" evidence="1">
    <location>
        <begin position="863"/>
        <end position="891"/>
    </location>
</feature>
<accession>K2NPK4</accession>
<reference evidence="2 3" key="1">
    <citation type="journal article" date="2012" name="BMC Genomics">
        <title>Comparative genomic analysis of human infective Trypanosoma cruzi lineages with the bat-restricted subspecies T. cruzi marinkellei.</title>
        <authorList>
            <person name="Franzen O."/>
            <person name="Talavera-Lopez C."/>
            <person name="Ochaya S."/>
            <person name="Butler C.E."/>
            <person name="Messenger L.A."/>
            <person name="Lewis M.D."/>
            <person name="Llewellyn M.S."/>
            <person name="Marinkelle C.J."/>
            <person name="Tyler K.M."/>
            <person name="Miles M.A."/>
            <person name="Andersson B."/>
        </authorList>
    </citation>
    <scope>NUCLEOTIDE SEQUENCE [LARGE SCALE GENOMIC DNA]</scope>
    <source>
        <strain evidence="2 3">B7</strain>
    </source>
</reference>
<evidence type="ECO:0000313" key="2">
    <source>
        <dbReference type="EMBL" id="EKF30792.1"/>
    </source>
</evidence>
<dbReference type="AlphaFoldDB" id="K2NPK4"/>
<organism evidence="2 3">
    <name type="scientific">Trypanosoma cruzi marinkellei</name>
    <dbReference type="NCBI Taxonomy" id="85056"/>
    <lineage>
        <taxon>Eukaryota</taxon>
        <taxon>Discoba</taxon>
        <taxon>Euglenozoa</taxon>
        <taxon>Kinetoplastea</taxon>
        <taxon>Metakinetoplastina</taxon>
        <taxon>Trypanosomatida</taxon>
        <taxon>Trypanosomatidae</taxon>
        <taxon>Trypanosoma</taxon>
        <taxon>Schizotrypanum</taxon>
    </lineage>
</organism>
<sequence length="927" mass="103980">MGGNNNNNNNNKINTPNTLTAAEEEKEEEGFVGGGWVGGWVGRALVRETRCQVRNNNNNNNNKIIIIIKSITNSNDDDGCSAAGDTIMSCRCTMRRLASRTPRRPRLPWLAPALAPHQQLDAGIAARHQADRKNLKKSKRPFANYFRTEYRSSPSYSLPITRMDGNISSYNVVRLMTDGRRTWTPFWGRATGGVRTRRKRQDVLEPPAPQFGDDGLDRTIERLLEIRFQWDLGDDILALSLVTPSLRAMTEHCLPFAPCMGSLLPSQEQKQERLRGCVELDGEQIPLSVFRGRGRRKGKPVPKVNLGFNGVDTVPSLVLDATRGPLVSSPTETSLSVRWKATNREATSVSEVLRLHQSVGRVSVIGIPKRSLLLLAKALATAEVEDPAISVSLAIAAAEHYHDYSYTECLEMLRCLRRIAYVRGLARLPESPTWALSLYRDVKQCQMFFAEYIGDAAPLLVEKLWSRLPEHVRRLARRKLFLDLTDLLSLAVELHGWRIPYNLPNPVSSAMYASKYLFLRYTLMLDEPILVEYAKCMSGATSFDASSSSSLKDLKRSGVGAAASEAVLSPSLLDKRKKTIEEDEEEDACTKPLVLWLCVSLLVRLTAEALGDVLRHVEASMRQHVQLAKEYEMAAGQGESRVRRLEAETDLQLYLDRIALYRPRQRVYQCIGRRQPRKMRLRLIPLEAFPEIFRHTRLPFEAETRQAHISIARQRAAAQFDSPLVAVLARSALAEKHIQRACGALDWAAMILTQCTCIVRRFATPVKWAQQLDASTQPPTPPPFSPPVSHSEAVDSRFVLCEAHVRSRVQRDMDCLFTYIPWQGLEEQLQTFSEEERQAPTAAKQVVTEEAAGIPDANFLDDLLNPSKGDGTDCGVTTGESKSQKTASTSAEREVQMMLGRLQESVERFQVAVADLIDAQEEYFLML</sequence>
<comment type="caution">
    <text evidence="2">The sequence shown here is derived from an EMBL/GenBank/DDBJ whole genome shotgun (WGS) entry which is preliminary data.</text>
</comment>
<gene>
    <name evidence="2" type="ORF">MOQ_005385</name>
</gene>
<dbReference type="EMBL" id="AHKC01011486">
    <property type="protein sequence ID" value="EKF30792.1"/>
    <property type="molecule type" value="Genomic_DNA"/>
</dbReference>
<name>K2NPK4_TRYCR</name>
<protein>
    <submittedName>
        <fullName evidence="2">Uncharacterized protein</fullName>
    </submittedName>
</protein>
<dbReference type="OrthoDB" id="265214at2759"/>
<dbReference type="Proteomes" id="UP000007350">
    <property type="component" value="Unassembled WGS sequence"/>
</dbReference>
<proteinExistence type="predicted"/>
<evidence type="ECO:0000256" key="1">
    <source>
        <dbReference type="SAM" id="MobiDB-lite"/>
    </source>
</evidence>